<comment type="similarity">
    <text evidence="10">Belongs to the ApbE family.</text>
</comment>
<comment type="cofactor">
    <cofactor evidence="11">
        <name>Mg(2+)</name>
        <dbReference type="ChEBI" id="CHEBI:18420"/>
    </cofactor>
    <cofactor evidence="11">
        <name>Mn(2+)</name>
        <dbReference type="ChEBI" id="CHEBI:29035"/>
    </cofactor>
    <text evidence="11">Magnesium. Can also use manganese.</text>
</comment>
<dbReference type="PROSITE" id="PS51318">
    <property type="entry name" value="TAT"/>
    <property type="match status" value="1"/>
</dbReference>
<keyword evidence="6 10" id="KW-0274">FAD</keyword>
<evidence type="ECO:0000256" key="4">
    <source>
        <dbReference type="ARBA" id="ARBA00022679"/>
    </source>
</evidence>
<evidence type="ECO:0000256" key="9">
    <source>
        <dbReference type="ARBA" id="ARBA00048540"/>
    </source>
</evidence>
<keyword evidence="7 10" id="KW-0460">Magnesium</keyword>
<feature type="binding site" evidence="11">
    <location>
        <position position="196"/>
    </location>
    <ligand>
        <name>Mg(2+)</name>
        <dbReference type="ChEBI" id="CHEBI:18420"/>
    </ligand>
</feature>
<keyword evidence="13" id="KW-1185">Reference proteome</keyword>
<evidence type="ECO:0000313" key="13">
    <source>
        <dbReference type="Proteomes" id="UP000076959"/>
    </source>
</evidence>
<evidence type="ECO:0000256" key="3">
    <source>
        <dbReference type="ARBA" id="ARBA00022630"/>
    </source>
</evidence>
<dbReference type="InterPro" id="IPR003374">
    <property type="entry name" value="ApbE-like_sf"/>
</dbReference>
<dbReference type="GO" id="GO:0046872">
    <property type="term" value="F:metal ion binding"/>
    <property type="evidence" value="ECO:0007669"/>
    <property type="project" value="UniProtKB-UniRule"/>
</dbReference>
<dbReference type="EMBL" id="LUUB01000114">
    <property type="protein sequence ID" value="OAE99902.1"/>
    <property type="molecule type" value="Genomic_DNA"/>
</dbReference>
<name>A0A176Y8M4_9BRAD</name>
<evidence type="ECO:0000256" key="7">
    <source>
        <dbReference type="ARBA" id="ARBA00022842"/>
    </source>
</evidence>
<evidence type="ECO:0000256" key="11">
    <source>
        <dbReference type="PIRSR" id="PIRSR006268-2"/>
    </source>
</evidence>
<dbReference type="SUPFAM" id="SSF143631">
    <property type="entry name" value="ApbE-like"/>
    <property type="match status" value="1"/>
</dbReference>
<evidence type="ECO:0000256" key="8">
    <source>
        <dbReference type="ARBA" id="ARBA00031306"/>
    </source>
</evidence>
<dbReference type="InterPro" id="IPR024932">
    <property type="entry name" value="ApbE"/>
</dbReference>
<dbReference type="GO" id="GO:0016740">
    <property type="term" value="F:transferase activity"/>
    <property type="evidence" value="ECO:0007669"/>
    <property type="project" value="UniProtKB-UniRule"/>
</dbReference>
<accession>A0A176Y8M4</accession>
<feature type="binding site" evidence="11">
    <location>
        <position position="306"/>
    </location>
    <ligand>
        <name>Mg(2+)</name>
        <dbReference type="ChEBI" id="CHEBI:18420"/>
    </ligand>
</feature>
<organism evidence="12 13">
    <name type="scientific">Bradyrhizobium centrolobii</name>
    <dbReference type="NCBI Taxonomy" id="1505087"/>
    <lineage>
        <taxon>Bacteria</taxon>
        <taxon>Pseudomonadati</taxon>
        <taxon>Pseudomonadota</taxon>
        <taxon>Alphaproteobacteria</taxon>
        <taxon>Hyphomicrobiales</taxon>
        <taxon>Nitrobacteraceae</taxon>
        <taxon>Bradyrhizobium</taxon>
    </lineage>
</organism>
<proteinExistence type="inferred from homology"/>
<dbReference type="Pfam" id="PF02424">
    <property type="entry name" value="ApbE"/>
    <property type="match status" value="1"/>
</dbReference>
<evidence type="ECO:0000313" key="12">
    <source>
        <dbReference type="EMBL" id="OAE99902.1"/>
    </source>
</evidence>
<keyword evidence="5 10" id="KW-0479">Metal-binding</keyword>
<evidence type="ECO:0000256" key="10">
    <source>
        <dbReference type="PIRNR" id="PIRNR006268"/>
    </source>
</evidence>
<feature type="binding site" evidence="11">
    <location>
        <position position="310"/>
    </location>
    <ligand>
        <name>Mg(2+)</name>
        <dbReference type="ChEBI" id="CHEBI:18420"/>
    </ligand>
</feature>
<dbReference type="InterPro" id="IPR006311">
    <property type="entry name" value="TAT_signal"/>
</dbReference>
<evidence type="ECO:0000256" key="6">
    <source>
        <dbReference type="ARBA" id="ARBA00022827"/>
    </source>
</evidence>
<sequence length="346" mass="37439">MKARQGALRSIEEDTVVGAISRRRFIQISGAAAGLALGAPVRAATSEANLTIWHGIMLGAVATMKIYHHDRGEAERLIAAAYSEARRLERLFSLYLEDSDLMRLNRTGILVGPPPEFVELLKASLRFAELTGGMFDPTVQPLWELYANHFAQEDPDPSGPDKASMKAALACVGYHRLSVSSERIVVPKGTAVTLNGIAQGYITDKIVELLHSRGIDHTLIDMGETRAIGARPDGEAWEVGIADPEFPERTQAGLPIVDRAVSTSGAYGFRFDPAGRFNHLFDPMTGGCGHLYRSVTTIAETATAADALSTAFSLMDQKRIEALLSRAGIERAHLIDETGAMIDLVV</sequence>
<dbReference type="EC" id="2.7.1.180" evidence="1 10"/>
<dbReference type="Gene3D" id="3.10.520.10">
    <property type="entry name" value="ApbE-like domains"/>
    <property type="match status" value="1"/>
</dbReference>
<comment type="catalytic activity">
    <reaction evidence="9 10">
        <text>L-threonyl-[protein] + FAD = FMN-L-threonyl-[protein] + AMP + H(+)</text>
        <dbReference type="Rhea" id="RHEA:36847"/>
        <dbReference type="Rhea" id="RHEA-COMP:11060"/>
        <dbReference type="Rhea" id="RHEA-COMP:11061"/>
        <dbReference type="ChEBI" id="CHEBI:15378"/>
        <dbReference type="ChEBI" id="CHEBI:30013"/>
        <dbReference type="ChEBI" id="CHEBI:57692"/>
        <dbReference type="ChEBI" id="CHEBI:74257"/>
        <dbReference type="ChEBI" id="CHEBI:456215"/>
        <dbReference type="EC" id="2.7.1.180"/>
    </reaction>
</comment>
<comment type="caution">
    <text evidence="12">The sequence shown here is derived from an EMBL/GenBank/DDBJ whole genome shotgun (WGS) entry which is preliminary data.</text>
</comment>
<reference evidence="12 13" key="1">
    <citation type="submission" date="2016-03" db="EMBL/GenBank/DDBJ databases">
        <title>Draft Genome Sequence of the Strain BR 10245 (Bradyrhizobium sp.) isolated from nodules of Centrolobium paraense.</title>
        <authorList>
            <person name="Simoes-Araujo J.L.Sr."/>
            <person name="Barauna A.C."/>
            <person name="Silva K."/>
            <person name="Zilli J.E."/>
        </authorList>
    </citation>
    <scope>NUCLEOTIDE SEQUENCE [LARGE SCALE GENOMIC DNA]</scope>
    <source>
        <strain evidence="12 13">BR 10245</strain>
    </source>
</reference>
<dbReference type="PANTHER" id="PTHR30040">
    <property type="entry name" value="THIAMINE BIOSYNTHESIS LIPOPROTEIN APBE"/>
    <property type="match status" value="1"/>
</dbReference>
<evidence type="ECO:0000256" key="5">
    <source>
        <dbReference type="ARBA" id="ARBA00022723"/>
    </source>
</evidence>
<keyword evidence="4 10" id="KW-0808">Transferase</keyword>
<protein>
    <recommendedName>
        <fullName evidence="2 10">FAD:protein FMN transferase</fullName>
        <ecNumber evidence="1 10">2.7.1.180</ecNumber>
    </recommendedName>
    <alternativeName>
        <fullName evidence="8 10">Flavin transferase</fullName>
    </alternativeName>
</protein>
<dbReference type="AlphaFoldDB" id="A0A176Y8M4"/>
<dbReference type="RefSeq" id="WP_063708160.1">
    <property type="nucleotide sequence ID" value="NZ_LUUB01000114.1"/>
</dbReference>
<dbReference type="Proteomes" id="UP000076959">
    <property type="component" value="Unassembled WGS sequence"/>
</dbReference>
<gene>
    <name evidence="12" type="ORF">AYJ54_31940</name>
</gene>
<dbReference type="STRING" id="1505087.AYJ54_31940"/>
<dbReference type="PIRSF" id="PIRSF006268">
    <property type="entry name" value="ApbE"/>
    <property type="match status" value="1"/>
</dbReference>
<evidence type="ECO:0000256" key="2">
    <source>
        <dbReference type="ARBA" id="ARBA00016337"/>
    </source>
</evidence>
<dbReference type="PANTHER" id="PTHR30040:SF2">
    <property type="entry name" value="FAD:PROTEIN FMN TRANSFERASE"/>
    <property type="match status" value="1"/>
</dbReference>
<keyword evidence="3 10" id="KW-0285">Flavoprotein</keyword>
<evidence type="ECO:0000256" key="1">
    <source>
        <dbReference type="ARBA" id="ARBA00011955"/>
    </source>
</evidence>